<dbReference type="Proteomes" id="UP000245921">
    <property type="component" value="Unassembled WGS sequence"/>
</dbReference>
<dbReference type="InterPro" id="IPR003723">
    <property type="entry name" value="Precorrin-6x_reduct"/>
</dbReference>
<gene>
    <name evidence="4" type="ORF">C7380_101241</name>
</gene>
<evidence type="ECO:0000313" key="5">
    <source>
        <dbReference type="Proteomes" id="UP000245921"/>
    </source>
</evidence>
<dbReference type="Pfam" id="PF02571">
    <property type="entry name" value="CbiJ"/>
    <property type="match status" value="1"/>
</dbReference>
<evidence type="ECO:0000256" key="1">
    <source>
        <dbReference type="ARBA" id="ARBA00004953"/>
    </source>
</evidence>
<keyword evidence="3" id="KW-0560">Oxidoreductase</keyword>
<comment type="caution">
    <text evidence="4">The sequence shown here is derived from an EMBL/GenBank/DDBJ whole genome shotgun (WGS) entry which is preliminary data.</text>
</comment>
<sequence length="248" mass="29464">MRIGIIGGTSESKELANFLYDKNIKFNIHFKNIYSKFNNNTINSRINSIRFFNNKIIVKTDKTYFYDLLIDMSHPFAKNIKKLYINLPKNKVLRFSRGSSNFDKKYYGYDTMTMNIIKKHTKILSLMGYKGTTEIIKSLNKISDINNFLIVSRSIEKINYGINFNFEPSKIFDIEWFEEIIKKYDISCVLIKDSGSQSKTKEKIEFFLSKNIEIFLLSYKENTNKKIFYDMEKLKKYIMKKVNFIEKI</sequence>
<dbReference type="GO" id="GO:0009236">
    <property type="term" value="P:cobalamin biosynthetic process"/>
    <property type="evidence" value="ECO:0007669"/>
    <property type="project" value="UniProtKB-KW"/>
</dbReference>
<dbReference type="PANTHER" id="PTHR36925:SF1">
    <property type="entry name" value="COBALT-PRECORRIN-6A REDUCTASE"/>
    <property type="match status" value="1"/>
</dbReference>
<dbReference type="EMBL" id="QGGI01000001">
    <property type="protein sequence ID" value="PWJ96666.1"/>
    <property type="molecule type" value="Genomic_DNA"/>
</dbReference>
<dbReference type="RefSeq" id="WP_109603653.1">
    <property type="nucleotide sequence ID" value="NZ_QGGI01000001.1"/>
</dbReference>
<keyword evidence="2" id="KW-0169">Cobalamin biosynthesis</keyword>
<dbReference type="GO" id="GO:0016994">
    <property type="term" value="F:precorrin-6A reductase activity"/>
    <property type="evidence" value="ECO:0007669"/>
    <property type="project" value="InterPro"/>
</dbReference>
<evidence type="ECO:0000256" key="3">
    <source>
        <dbReference type="ARBA" id="ARBA00023002"/>
    </source>
</evidence>
<accession>A0AA45C9D0</accession>
<organism evidence="4 5">
    <name type="scientific">Oceanotoga teriensis</name>
    <dbReference type="NCBI Taxonomy" id="515440"/>
    <lineage>
        <taxon>Bacteria</taxon>
        <taxon>Thermotogati</taxon>
        <taxon>Thermotogota</taxon>
        <taxon>Thermotogae</taxon>
        <taxon>Petrotogales</taxon>
        <taxon>Petrotogaceae</taxon>
        <taxon>Oceanotoga</taxon>
    </lineage>
</organism>
<comment type="pathway">
    <text evidence="1">Cofactor biosynthesis; adenosylcobalamin biosynthesis.</text>
</comment>
<reference evidence="4 5" key="1">
    <citation type="submission" date="2018-05" db="EMBL/GenBank/DDBJ databases">
        <title>Genomic Encyclopedia of Type Strains, Phase IV (KMG-IV): sequencing the most valuable type-strain genomes for metagenomic binning, comparative biology and taxonomic classification.</title>
        <authorList>
            <person name="Goeker M."/>
        </authorList>
    </citation>
    <scope>NUCLEOTIDE SEQUENCE [LARGE SCALE GENOMIC DNA]</scope>
    <source>
        <strain evidence="4 5">DSM 24906</strain>
    </source>
</reference>
<name>A0AA45C9D0_9BACT</name>
<evidence type="ECO:0000313" key="4">
    <source>
        <dbReference type="EMBL" id="PWJ96666.1"/>
    </source>
</evidence>
<proteinExistence type="predicted"/>
<dbReference type="PANTHER" id="PTHR36925">
    <property type="entry name" value="COBALT-PRECORRIN-6A REDUCTASE"/>
    <property type="match status" value="1"/>
</dbReference>
<protein>
    <submittedName>
        <fullName evidence="4">Precorrin-6A reductase</fullName>
    </submittedName>
</protein>
<dbReference type="AlphaFoldDB" id="A0AA45C9D0"/>
<keyword evidence="5" id="KW-1185">Reference proteome</keyword>
<evidence type="ECO:0000256" key="2">
    <source>
        <dbReference type="ARBA" id="ARBA00022573"/>
    </source>
</evidence>